<evidence type="ECO:0000313" key="1">
    <source>
        <dbReference type="EMBL" id="CAG5908484.1"/>
    </source>
</evidence>
<proteinExistence type="predicted"/>
<dbReference type="AlphaFoldDB" id="A0A8S4B118"/>
<dbReference type="PANTHER" id="PTHR33426">
    <property type="entry name" value="C2H2-TYPE DOMAIN-CONTAINING PROTEIN"/>
    <property type="match status" value="1"/>
</dbReference>
<keyword evidence="2" id="KW-1185">Reference proteome</keyword>
<comment type="caution">
    <text evidence="1">The sequence shown here is derived from an EMBL/GenBank/DDBJ whole genome shotgun (WGS) entry which is preliminary data.</text>
</comment>
<dbReference type="Proteomes" id="UP000677803">
    <property type="component" value="Unassembled WGS sequence"/>
</dbReference>
<gene>
    <name evidence="1" type="ORF">MMEN_LOCUS9722</name>
</gene>
<organism evidence="1 2">
    <name type="scientific">Menidia menidia</name>
    <name type="common">Atlantic silverside</name>
    <dbReference type="NCBI Taxonomy" id="238744"/>
    <lineage>
        <taxon>Eukaryota</taxon>
        <taxon>Metazoa</taxon>
        <taxon>Chordata</taxon>
        <taxon>Craniata</taxon>
        <taxon>Vertebrata</taxon>
        <taxon>Euteleostomi</taxon>
        <taxon>Actinopterygii</taxon>
        <taxon>Neopterygii</taxon>
        <taxon>Teleostei</taxon>
        <taxon>Neoteleostei</taxon>
        <taxon>Acanthomorphata</taxon>
        <taxon>Ovalentaria</taxon>
        <taxon>Atherinomorphae</taxon>
        <taxon>Atheriniformes</taxon>
        <taxon>Atherinopsidae</taxon>
        <taxon>Menidiinae</taxon>
        <taxon>Menidia</taxon>
    </lineage>
</organism>
<reference evidence="1" key="1">
    <citation type="submission" date="2021-05" db="EMBL/GenBank/DDBJ databases">
        <authorList>
            <person name="Tigano A."/>
        </authorList>
    </citation>
    <scope>NUCLEOTIDE SEQUENCE</scope>
</reference>
<evidence type="ECO:0000313" key="2">
    <source>
        <dbReference type="Proteomes" id="UP000677803"/>
    </source>
</evidence>
<sequence>MHTAVLVEAGALSERLVALRAREGPQTCVDEHVAPQIPGRHEGLVAALALVGPLAGVDALVHGQVGRLPEPLGALIAGIRLEAHVSALVPAEAGGVGKHLATLRTEEGLLTRVCAEVGLKYGFSPVWERSCTFSLDSVG</sequence>
<accession>A0A8S4B118</accession>
<name>A0A8S4B118_9TELE</name>
<protein>
    <submittedName>
        <fullName evidence="1">(Atlantic silverside) hypothetical protein</fullName>
    </submittedName>
</protein>
<dbReference type="PANTHER" id="PTHR33426:SF39">
    <property type="match status" value="1"/>
</dbReference>
<dbReference type="EMBL" id="CAJRST010010001">
    <property type="protein sequence ID" value="CAG5908484.1"/>
    <property type="molecule type" value="Genomic_DNA"/>
</dbReference>